<dbReference type="InterPro" id="IPR011006">
    <property type="entry name" value="CheY-like_superfamily"/>
</dbReference>
<dbReference type="GO" id="GO:0003700">
    <property type="term" value="F:DNA-binding transcription factor activity"/>
    <property type="evidence" value="ECO:0007669"/>
    <property type="project" value="InterPro"/>
</dbReference>
<dbReference type="PANTHER" id="PTHR42713">
    <property type="entry name" value="HISTIDINE KINASE-RELATED"/>
    <property type="match status" value="1"/>
</dbReference>
<dbReference type="InterPro" id="IPR051552">
    <property type="entry name" value="HptR"/>
</dbReference>
<evidence type="ECO:0000256" key="8">
    <source>
        <dbReference type="PROSITE-ProRule" id="PRU00169"/>
    </source>
</evidence>
<evidence type="ECO:0000256" key="3">
    <source>
        <dbReference type="ARBA" id="ARBA00022553"/>
    </source>
</evidence>
<dbReference type="STRING" id="1469647.BC351_24070"/>
<dbReference type="SUPFAM" id="SSF52172">
    <property type="entry name" value="CheY-like"/>
    <property type="match status" value="1"/>
</dbReference>
<gene>
    <name evidence="11" type="ORF">BC351_24070</name>
</gene>
<keyword evidence="7" id="KW-0804">Transcription</keyword>
<dbReference type="AlphaFoldDB" id="A0A1V4HMD5"/>
<dbReference type="PANTHER" id="PTHR42713:SF3">
    <property type="entry name" value="TRANSCRIPTIONAL REGULATORY PROTEIN HPTR"/>
    <property type="match status" value="1"/>
</dbReference>
<protein>
    <recommendedName>
        <fullName evidence="13">DNA-binding response regulator</fullName>
    </recommendedName>
</protein>
<evidence type="ECO:0000256" key="2">
    <source>
        <dbReference type="ARBA" id="ARBA00022490"/>
    </source>
</evidence>
<evidence type="ECO:0000256" key="7">
    <source>
        <dbReference type="ARBA" id="ARBA00023163"/>
    </source>
</evidence>
<dbReference type="GO" id="GO:0005737">
    <property type="term" value="C:cytoplasm"/>
    <property type="evidence" value="ECO:0007669"/>
    <property type="project" value="UniProtKB-SubCell"/>
</dbReference>
<dbReference type="InterPro" id="IPR041522">
    <property type="entry name" value="CdaR_GGDEF"/>
</dbReference>
<evidence type="ECO:0000256" key="1">
    <source>
        <dbReference type="ARBA" id="ARBA00004496"/>
    </source>
</evidence>
<dbReference type="InterPro" id="IPR009057">
    <property type="entry name" value="Homeodomain-like_sf"/>
</dbReference>
<feature type="domain" description="Response regulatory" evidence="10">
    <location>
        <begin position="3"/>
        <end position="120"/>
    </location>
</feature>
<keyword evidence="2" id="KW-0963">Cytoplasm</keyword>
<evidence type="ECO:0000259" key="9">
    <source>
        <dbReference type="PROSITE" id="PS01124"/>
    </source>
</evidence>
<dbReference type="Gene3D" id="3.40.50.2300">
    <property type="match status" value="1"/>
</dbReference>
<comment type="caution">
    <text evidence="11">The sequence shown here is derived from an EMBL/GenBank/DDBJ whole genome shotgun (WGS) entry which is preliminary data.</text>
</comment>
<dbReference type="GO" id="GO:0043565">
    <property type="term" value="F:sequence-specific DNA binding"/>
    <property type="evidence" value="ECO:0007669"/>
    <property type="project" value="InterPro"/>
</dbReference>
<dbReference type="Pfam" id="PF00072">
    <property type="entry name" value="Response_reg"/>
    <property type="match status" value="1"/>
</dbReference>
<dbReference type="PROSITE" id="PS00041">
    <property type="entry name" value="HTH_ARAC_FAMILY_1"/>
    <property type="match status" value="1"/>
</dbReference>
<evidence type="ECO:0000256" key="6">
    <source>
        <dbReference type="ARBA" id="ARBA00023125"/>
    </source>
</evidence>
<dbReference type="InterPro" id="IPR018062">
    <property type="entry name" value="HTH_AraC-typ_CS"/>
</dbReference>
<dbReference type="Pfam" id="PF12833">
    <property type="entry name" value="HTH_18"/>
    <property type="match status" value="1"/>
</dbReference>
<comment type="subcellular location">
    <subcellularLocation>
        <location evidence="1">Cytoplasm</location>
    </subcellularLocation>
</comment>
<feature type="modified residue" description="4-aspartylphosphate" evidence="8">
    <location>
        <position position="55"/>
    </location>
</feature>
<evidence type="ECO:0008006" key="13">
    <source>
        <dbReference type="Google" id="ProtNLM"/>
    </source>
</evidence>
<name>A0A1V4HMD5_9BACL</name>
<dbReference type="InterPro" id="IPR001789">
    <property type="entry name" value="Sig_transdc_resp-reg_receiver"/>
</dbReference>
<evidence type="ECO:0000259" key="10">
    <source>
        <dbReference type="PROSITE" id="PS50110"/>
    </source>
</evidence>
<dbReference type="SMART" id="SM00342">
    <property type="entry name" value="HTH_ARAC"/>
    <property type="match status" value="1"/>
</dbReference>
<keyword evidence="12" id="KW-1185">Reference proteome</keyword>
<dbReference type="EMBL" id="MBTG01000010">
    <property type="protein sequence ID" value="OPH58428.1"/>
    <property type="molecule type" value="Genomic_DNA"/>
</dbReference>
<dbReference type="OrthoDB" id="342399at2"/>
<proteinExistence type="predicted"/>
<accession>A0A1V4HMD5</accession>
<evidence type="ECO:0000313" key="12">
    <source>
        <dbReference type="Proteomes" id="UP000190626"/>
    </source>
</evidence>
<keyword evidence="5" id="KW-0805">Transcription regulation</keyword>
<dbReference type="CDD" id="cd17536">
    <property type="entry name" value="REC_YesN-like"/>
    <property type="match status" value="1"/>
</dbReference>
<evidence type="ECO:0000256" key="4">
    <source>
        <dbReference type="ARBA" id="ARBA00023012"/>
    </source>
</evidence>
<keyword evidence="4" id="KW-0902">Two-component regulatory system</keyword>
<evidence type="ECO:0000313" key="11">
    <source>
        <dbReference type="EMBL" id="OPH58428.1"/>
    </source>
</evidence>
<keyword evidence="3 8" id="KW-0597">Phosphoprotein</keyword>
<dbReference type="SUPFAM" id="SSF46689">
    <property type="entry name" value="Homeodomain-like"/>
    <property type="match status" value="2"/>
</dbReference>
<dbReference type="Proteomes" id="UP000190626">
    <property type="component" value="Unassembled WGS sequence"/>
</dbReference>
<dbReference type="SMART" id="SM00448">
    <property type="entry name" value="REC"/>
    <property type="match status" value="1"/>
</dbReference>
<dbReference type="PROSITE" id="PS01124">
    <property type="entry name" value="HTH_ARAC_FAMILY_2"/>
    <property type="match status" value="1"/>
</dbReference>
<organism evidence="11 12">
    <name type="scientific">Paenibacillus ferrarius</name>
    <dbReference type="NCBI Taxonomy" id="1469647"/>
    <lineage>
        <taxon>Bacteria</taxon>
        <taxon>Bacillati</taxon>
        <taxon>Bacillota</taxon>
        <taxon>Bacilli</taxon>
        <taxon>Bacillales</taxon>
        <taxon>Paenibacillaceae</taxon>
        <taxon>Paenibacillus</taxon>
    </lineage>
</organism>
<evidence type="ECO:0000256" key="5">
    <source>
        <dbReference type="ARBA" id="ARBA00023015"/>
    </source>
</evidence>
<dbReference type="RefSeq" id="WP_079412333.1">
    <property type="nucleotide sequence ID" value="NZ_MBTG01000010.1"/>
</dbReference>
<dbReference type="Pfam" id="PF17853">
    <property type="entry name" value="GGDEF_2"/>
    <property type="match status" value="1"/>
</dbReference>
<dbReference type="PROSITE" id="PS50110">
    <property type="entry name" value="RESPONSE_REGULATORY"/>
    <property type="match status" value="1"/>
</dbReference>
<dbReference type="Gene3D" id="1.10.10.60">
    <property type="entry name" value="Homeodomain-like"/>
    <property type="match status" value="2"/>
</dbReference>
<reference evidence="12" key="1">
    <citation type="submission" date="2016-07" db="EMBL/GenBank/DDBJ databases">
        <authorList>
            <person name="Florea S."/>
            <person name="Webb J.S."/>
            <person name="Jaromczyk J."/>
            <person name="Schardl C.L."/>
        </authorList>
    </citation>
    <scope>NUCLEOTIDE SEQUENCE [LARGE SCALE GENOMIC DNA]</scope>
    <source>
        <strain evidence="12">CY1</strain>
    </source>
</reference>
<sequence length="551" mass="64292">MWRLVVVDDDFHILQGFKKAIMWEKFGIEWVGEAENGQDGYELIAREKPDIVLTDIYMPQLNGLDMIDRLRAEGIEAKYIVLSGYSDFEYARKALRLNVSDYLSKPITLDDLKQVLGKVLDELNEEVENRQELTTLSQKISMYEPFVQKQWLRALISGSTDPVIFAQLPDAFEDWDQQRHFVMAVELLRTPRIRNASLQDWHLFRFGIGNIINELLAQHWPESQCIEIQSSHIMIVLHEPEAVPEHTSVDQIAALGHEIVRCMDTYLKLQVRIGIGGSRLSWREISSSAEEAFQVLATEGSLSESVKFFSVIEQKRTEGRLNLEQLETGPVKFFQILADSLRYMQLDQGRQTAKDFFRQFDNVHVDDGYVRNLGMQLWAVLGYALNDLDDFIQDMYMKIDIQKEMENMYRTQQLEEWLLGKLDQLYGNRSTNENPRHKEAVEFMIQYIHEHYAEDITLETLANKIFISRNYLNKIFKKTTGETFMNYLIRVRMEKAELLLLQGKWMIYEVAEQVGYSIPSYFSTVFKKYTGKNPSDLMKDREVVSDDVCDI</sequence>
<dbReference type="InterPro" id="IPR018060">
    <property type="entry name" value="HTH_AraC"/>
</dbReference>
<keyword evidence="6" id="KW-0238">DNA-binding</keyword>
<feature type="domain" description="HTH araC/xylS-type" evidence="9">
    <location>
        <begin position="442"/>
        <end position="540"/>
    </location>
</feature>
<dbReference type="GO" id="GO:0000160">
    <property type="term" value="P:phosphorelay signal transduction system"/>
    <property type="evidence" value="ECO:0007669"/>
    <property type="project" value="UniProtKB-KW"/>
</dbReference>